<evidence type="ECO:0000256" key="1">
    <source>
        <dbReference type="ARBA" id="ARBA00004418"/>
    </source>
</evidence>
<evidence type="ECO:0000313" key="5">
    <source>
        <dbReference type="EMBL" id="MCD7107735.1"/>
    </source>
</evidence>
<dbReference type="SMART" id="SM00062">
    <property type="entry name" value="PBPb"/>
    <property type="match status" value="1"/>
</dbReference>
<comment type="subcellular location">
    <subcellularLocation>
        <location evidence="1">Periplasm</location>
    </subcellularLocation>
</comment>
<proteinExistence type="predicted"/>
<dbReference type="Proteomes" id="UP001139089">
    <property type="component" value="Unassembled WGS sequence"/>
</dbReference>
<name>A0A9X1NNZ8_9HYPH</name>
<comment type="caution">
    <text evidence="5">The sequence shown here is derived from an EMBL/GenBank/DDBJ whole genome shotgun (WGS) entry which is preliminary data.</text>
</comment>
<sequence length="271" mass="28308">MNRRNLLATVSAAAFALVIGLPMLGGSNAMADTLADIQQRGKIRIAVDLGSPPFGMTDAQMQPTGSDIESARLVAEALGVELELVQVTGPNRVPALLTGQADIVMASFSVNAERKKVIDFTDAYGVIQIVVAAGSGAGANATKPEDLNGVQVGTTRGSTNDLEATAKLPGAQLTRYDDDATLVTALVSGQVDVMASSPQIMTAVNQRRAADPLTVKIVLKTNPYAIGLRKGEDALKAKLNAVIAENLKNGKLSEIYNRYTGVPLPAILPKT</sequence>
<dbReference type="InterPro" id="IPR001638">
    <property type="entry name" value="Solute-binding_3/MltF_N"/>
</dbReference>
<evidence type="ECO:0000259" key="4">
    <source>
        <dbReference type="SMART" id="SM00062"/>
    </source>
</evidence>
<dbReference type="PANTHER" id="PTHR35936:SF17">
    <property type="entry name" value="ARGININE-BINDING EXTRACELLULAR PROTEIN ARTP"/>
    <property type="match status" value="1"/>
</dbReference>
<dbReference type="EMBL" id="JAJOZR010000001">
    <property type="protein sequence ID" value="MCD7107735.1"/>
    <property type="molecule type" value="Genomic_DNA"/>
</dbReference>
<organism evidence="5 6">
    <name type="scientific">Rhizobium quercicola</name>
    <dbReference type="NCBI Taxonomy" id="2901226"/>
    <lineage>
        <taxon>Bacteria</taxon>
        <taxon>Pseudomonadati</taxon>
        <taxon>Pseudomonadota</taxon>
        <taxon>Alphaproteobacteria</taxon>
        <taxon>Hyphomicrobiales</taxon>
        <taxon>Rhizobiaceae</taxon>
        <taxon>Rhizobium/Agrobacterium group</taxon>
        <taxon>Rhizobium</taxon>
    </lineage>
</organism>
<dbReference type="PANTHER" id="PTHR35936">
    <property type="entry name" value="MEMBRANE-BOUND LYTIC MUREIN TRANSGLYCOSYLASE F"/>
    <property type="match status" value="1"/>
</dbReference>
<accession>A0A9X1NNZ8</accession>
<keyword evidence="6" id="KW-1185">Reference proteome</keyword>
<reference evidence="5" key="1">
    <citation type="submission" date="2021-12" db="EMBL/GenBank/DDBJ databases">
        <authorList>
            <person name="Li Y."/>
        </authorList>
    </citation>
    <scope>NUCLEOTIDE SEQUENCE</scope>
    <source>
        <strain evidence="5">DKSPLA3</strain>
    </source>
</reference>
<feature type="signal peptide" evidence="3">
    <location>
        <begin position="1"/>
        <end position="31"/>
    </location>
</feature>
<feature type="chain" id="PRO_5040933378" evidence="3">
    <location>
        <begin position="32"/>
        <end position="271"/>
    </location>
</feature>
<evidence type="ECO:0000256" key="3">
    <source>
        <dbReference type="SAM" id="SignalP"/>
    </source>
</evidence>
<dbReference type="Gene3D" id="3.40.190.10">
    <property type="entry name" value="Periplasmic binding protein-like II"/>
    <property type="match status" value="2"/>
</dbReference>
<dbReference type="RefSeq" id="WP_231811462.1">
    <property type="nucleotide sequence ID" value="NZ_JAJOZR010000001.1"/>
</dbReference>
<keyword evidence="2 3" id="KW-0732">Signal</keyword>
<dbReference type="GO" id="GO:0042597">
    <property type="term" value="C:periplasmic space"/>
    <property type="evidence" value="ECO:0007669"/>
    <property type="project" value="UniProtKB-SubCell"/>
</dbReference>
<protein>
    <submittedName>
        <fullName evidence="5">Transporter substrate-binding domain-containing protein</fullName>
    </submittedName>
</protein>
<evidence type="ECO:0000313" key="6">
    <source>
        <dbReference type="Proteomes" id="UP001139089"/>
    </source>
</evidence>
<dbReference type="Pfam" id="PF00497">
    <property type="entry name" value="SBP_bac_3"/>
    <property type="match status" value="1"/>
</dbReference>
<evidence type="ECO:0000256" key="2">
    <source>
        <dbReference type="ARBA" id="ARBA00022729"/>
    </source>
</evidence>
<feature type="domain" description="Solute-binding protein family 3/N-terminal" evidence="4">
    <location>
        <begin position="42"/>
        <end position="263"/>
    </location>
</feature>
<dbReference type="AlphaFoldDB" id="A0A9X1NNZ8"/>
<dbReference type="SUPFAM" id="SSF53850">
    <property type="entry name" value="Periplasmic binding protein-like II"/>
    <property type="match status" value="1"/>
</dbReference>
<gene>
    <name evidence="5" type="ORF">LRX75_01655</name>
</gene>